<evidence type="ECO:0000256" key="7">
    <source>
        <dbReference type="RuleBase" id="RU004453"/>
    </source>
</evidence>
<dbReference type="CDD" id="cd06548">
    <property type="entry name" value="GH18_chitinase"/>
    <property type="match status" value="1"/>
</dbReference>
<dbReference type="GO" id="GO:0008843">
    <property type="term" value="F:endochitinase activity"/>
    <property type="evidence" value="ECO:0007669"/>
    <property type="project" value="UniProtKB-EC"/>
</dbReference>
<evidence type="ECO:0000256" key="6">
    <source>
        <dbReference type="RuleBase" id="RU000489"/>
    </source>
</evidence>
<dbReference type="PANTHER" id="PTHR11177:SF317">
    <property type="entry name" value="CHITINASE 12-RELATED"/>
    <property type="match status" value="1"/>
</dbReference>
<evidence type="ECO:0000256" key="1">
    <source>
        <dbReference type="ARBA" id="ARBA00000822"/>
    </source>
</evidence>
<evidence type="ECO:0000259" key="8">
    <source>
        <dbReference type="PROSITE" id="PS51910"/>
    </source>
</evidence>
<keyword evidence="3 6" id="KW-0378">Hydrolase</keyword>
<keyword evidence="5 6" id="KW-0326">Glycosidase</keyword>
<gene>
    <name evidence="9" type="ORF">HZI73_15230</name>
</gene>
<dbReference type="InterPro" id="IPR017853">
    <property type="entry name" value="GH"/>
</dbReference>
<dbReference type="SUPFAM" id="SSF51445">
    <property type="entry name" value="(Trans)glycosidases"/>
    <property type="match status" value="1"/>
</dbReference>
<proteinExistence type="inferred from homology"/>
<evidence type="ECO:0000256" key="5">
    <source>
        <dbReference type="ARBA" id="ARBA00023295"/>
    </source>
</evidence>
<evidence type="ECO:0000256" key="2">
    <source>
        <dbReference type="ARBA" id="ARBA00012729"/>
    </source>
</evidence>
<evidence type="ECO:0000313" key="9">
    <source>
        <dbReference type="EMBL" id="QUI23555.1"/>
    </source>
</evidence>
<dbReference type="KEGG" id="vpy:HZI73_15230"/>
<sequence>MRKTDKNENQFNIISYLEDHEQLNMEAVDATKLTHINYAFASIDQHKVHGNHLKKIGELKKLRHVNPQLNILISIGGLGAEGFSDAALTEASRKCFVDSAVTFMRTHNFDGIDIDWEYPGSSYAGIVSRPEDRENFTLMLKLLRDKLDEEGEKDDKYYMLTIAVVAGKNYWENTELEKIVQYLDYINIMTYDLVNEKDTRTGHHTNLYVSKKDPDRPSAHDEIEYLVKKGIPTKKLVLGAAFYGRGWSNVDVVNHGLNQESHSPDSDIFTFSTLTDNYIDKNGYVRYWDEDAKAPYLFDGNRFITYEDAESIKEKTTYVKSRDLGGIVFWEYTYDNKGVLQHALFNGLLKN</sequence>
<keyword evidence="4" id="KW-0119">Carbohydrate metabolism</keyword>
<dbReference type="Pfam" id="PF00704">
    <property type="entry name" value="Glyco_hydro_18"/>
    <property type="match status" value="1"/>
</dbReference>
<evidence type="ECO:0000256" key="4">
    <source>
        <dbReference type="ARBA" id="ARBA00023024"/>
    </source>
</evidence>
<keyword evidence="4" id="KW-0146">Chitin degradation</keyword>
<dbReference type="InterPro" id="IPR001579">
    <property type="entry name" value="Glyco_hydro_18_chit_AS"/>
</dbReference>
<dbReference type="PANTHER" id="PTHR11177">
    <property type="entry name" value="CHITINASE"/>
    <property type="match status" value="1"/>
</dbReference>
<organism evidence="9 10">
    <name type="scientific">Vallitalea pronyensis</name>
    <dbReference type="NCBI Taxonomy" id="1348613"/>
    <lineage>
        <taxon>Bacteria</taxon>
        <taxon>Bacillati</taxon>
        <taxon>Bacillota</taxon>
        <taxon>Clostridia</taxon>
        <taxon>Lachnospirales</taxon>
        <taxon>Vallitaleaceae</taxon>
        <taxon>Vallitalea</taxon>
    </lineage>
</organism>
<dbReference type="PROSITE" id="PS51910">
    <property type="entry name" value="GH18_2"/>
    <property type="match status" value="1"/>
</dbReference>
<dbReference type="InterPro" id="IPR001223">
    <property type="entry name" value="Glyco_hydro18_cat"/>
</dbReference>
<dbReference type="Proteomes" id="UP000683246">
    <property type="component" value="Chromosome"/>
</dbReference>
<dbReference type="RefSeq" id="WP_212694240.1">
    <property type="nucleotide sequence ID" value="NZ_CP058649.1"/>
</dbReference>
<dbReference type="Gene3D" id="3.20.20.80">
    <property type="entry name" value="Glycosidases"/>
    <property type="match status" value="1"/>
</dbReference>
<evidence type="ECO:0000313" key="10">
    <source>
        <dbReference type="Proteomes" id="UP000683246"/>
    </source>
</evidence>
<dbReference type="Gene3D" id="3.10.50.10">
    <property type="match status" value="1"/>
</dbReference>
<dbReference type="InterPro" id="IPR029070">
    <property type="entry name" value="Chitinase_insertion_sf"/>
</dbReference>
<dbReference type="EMBL" id="CP058649">
    <property type="protein sequence ID" value="QUI23555.1"/>
    <property type="molecule type" value="Genomic_DNA"/>
</dbReference>
<comment type="similarity">
    <text evidence="7">Belongs to the glycosyl hydrolase 18 family.</text>
</comment>
<dbReference type="GO" id="GO:0006032">
    <property type="term" value="P:chitin catabolic process"/>
    <property type="evidence" value="ECO:0007669"/>
    <property type="project" value="UniProtKB-KW"/>
</dbReference>
<accession>A0A8J8MKS3</accession>
<dbReference type="EC" id="3.2.1.14" evidence="2"/>
<evidence type="ECO:0000256" key="3">
    <source>
        <dbReference type="ARBA" id="ARBA00022801"/>
    </source>
</evidence>
<dbReference type="GO" id="GO:0005975">
    <property type="term" value="P:carbohydrate metabolic process"/>
    <property type="evidence" value="ECO:0007669"/>
    <property type="project" value="InterPro"/>
</dbReference>
<comment type="catalytic activity">
    <reaction evidence="1">
        <text>Random endo-hydrolysis of N-acetyl-beta-D-glucosaminide (1-&gt;4)-beta-linkages in chitin and chitodextrins.</text>
        <dbReference type="EC" id="3.2.1.14"/>
    </reaction>
</comment>
<protein>
    <recommendedName>
        <fullName evidence="2">chitinase</fullName>
        <ecNumber evidence="2">3.2.1.14</ecNumber>
    </recommendedName>
</protein>
<dbReference type="AlphaFoldDB" id="A0A8J8MKS3"/>
<dbReference type="SUPFAM" id="SSF54556">
    <property type="entry name" value="Chitinase insertion domain"/>
    <property type="match status" value="1"/>
</dbReference>
<keyword evidence="10" id="KW-1185">Reference proteome</keyword>
<keyword evidence="4" id="KW-0624">Polysaccharide degradation</keyword>
<dbReference type="InterPro" id="IPR050314">
    <property type="entry name" value="Glycosyl_Hydrlase_18"/>
</dbReference>
<dbReference type="SMART" id="SM00636">
    <property type="entry name" value="Glyco_18"/>
    <property type="match status" value="1"/>
</dbReference>
<reference evidence="9" key="1">
    <citation type="submission" date="2020-07" db="EMBL/GenBank/DDBJ databases">
        <title>Vallitalea pronyensis genome.</title>
        <authorList>
            <person name="Postec A."/>
        </authorList>
    </citation>
    <scope>NUCLEOTIDE SEQUENCE</scope>
    <source>
        <strain evidence="9">FatNI3</strain>
    </source>
</reference>
<dbReference type="InterPro" id="IPR011583">
    <property type="entry name" value="Chitinase_II/V-like_cat"/>
</dbReference>
<dbReference type="GO" id="GO:0008061">
    <property type="term" value="F:chitin binding"/>
    <property type="evidence" value="ECO:0007669"/>
    <property type="project" value="InterPro"/>
</dbReference>
<name>A0A8J8MKS3_9FIRM</name>
<dbReference type="PROSITE" id="PS01095">
    <property type="entry name" value="GH18_1"/>
    <property type="match status" value="1"/>
</dbReference>
<feature type="domain" description="GH18" evidence="8">
    <location>
        <begin position="11"/>
        <end position="351"/>
    </location>
</feature>